<dbReference type="SUPFAM" id="SSF49503">
    <property type="entry name" value="Cupredoxins"/>
    <property type="match status" value="1"/>
</dbReference>
<dbReference type="PANTHER" id="PTHR36507">
    <property type="entry name" value="BLL1555 PROTEIN"/>
    <property type="match status" value="1"/>
</dbReference>
<protein>
    <submittedName>
        <fullName evidence="3">Amicyanin</fullName>
    </submittedName>
</protein>
<dbReference type="InterPro" id="IPR028096">
    <property type="entry name" value="EfeO_Cupredoxin"/>
</dbReference>
<dbReference type="Pfam" id="PF13473">
    <property type="entry name" value="Cupredoxin_1"/>
    <property type="match status" value="1"/>
</dbReference>
<dbReference type="EMBL" id="CP017637">
    <property type="protein sequence ID" value="APG14190.1"/>
    <property type="molecule type" value="Genomic_DNA"/>
</dbReference>
<evidence type="ECO:0000256" key="1">
    <source>
        <dbReference type="SAM" id="SignalP"/>
    </source>
</evidence>
<reference evidence="3 4" key="1">
    <citation type="submission" date="2016-11" db="EMBL/GenBank/DDBJ databases">
        <title>Complete Genome Sequence of Bradyrhizobium sp. strain J5, an isolated from soybean nodule in Hokkaido.</title>
        <authorList>
            <person name="Kanehara K."/>
        </authorList>
    </citation>
    <scope>NUCLEOTIDE SEQUENCE [LARGE SCALE GENOMIC DNA]</scope>
    <source>
        <strain evidence="3 4">J5</strain>
    </source>
</reference>
<proteinExistence type="predicted"/>
<evidence type="ECO:0000313" key="3">
    <source>
        <dbReference type="EMBL" id="APG14190.1"/>
    </source>
</evidence>
<feature type="domain" description="EfeO-type cupredoxin-like" evidence="2">
    <location>
        <begin position="8"/>
        <end position="102"/>
    </location>
</feature>
<evidence type="ECO:0000313" key="4">
    <source>
        <dbReference type="Proteomes" id="UP000181962"/>
    </source>
</evidence>
<accession>A0A1L3FLP0</accession>
<name>A0A1L3FLP0_BRAJP</name>
<gene>
    <name evidence="3" type="ORF">BKD09_38135</name>
</gene>
<dbReference type="CDD" id="cd13921">
    <property type="entry name" value="Amicyanin"/>
    <property type="match status" value="1"/>
</dbReference>
<feature type="signal peptide" evidence="1">
    <location>
        <begin position="1"/>
        <end position="24"/>
    </location>
</feature>
<dbReference type="InterPro" id="IPR052721">
    <property type="entry name" value="ET_Amicyanin"/>
</dbReference>
<feature type="chain" id="PRO_5013267416" evidence="1">
    <location>
        <begin position="25"/>
        <end position="106"/>
    </location>
</feature>
<dbReference type="InterPro" id="IPR008972">
    <property type="entry name" value="Cupredoxin"/>
</dbReference>
<dbReference type="OrthoDB" id="9796416at2"/>
<evidence type="ECO:0000259" key="2">
    <source>
        <dbReference type="Pfam" id="PF13473"/>
    </source>
</evidence>
<dbReference type="RefSeq" id="WP_071916110.1">
    <property type="nucleotide sequence ID" value="NZ_CP017637.1"/>
</dbReference>
<dbReference type="AlphaFoldDB" id="A0A1L3FLP0"/>
<dbReference type="InterPro" id="IPR035668">
    <property type="entry name" value="Amicyanin"/>
</dbReference>
<sequence>MKPGRLASIALAVVLLSIVVPARAATIQITMDNLVVSPAETSAKVGDTIEWINKDVFAHTATAKSGDFDVMLPPKKSATFVLKKAGTVDYYCRYHPNMKATLKVVP</sequence>
<keyword evidence="1" id="KW-0732">Signal</keyword>
<organism evidence="3 4">
    <name type="scientific">Bradyrhizobium japonicum</name>
    <dbReference type="NCBI Taxonomy" id="375"/>
    <lineage>
        <taxon>Bacteria</taxon>
        <taxon>Pseudomonadati</taxon>
        <taxon>Pseudomonadota</taxon>
        <taxon>Alphaproteobacteria</taxon>
        <taxon>Hyphomicrobiales</taxon>
        <taxon>Nitrobacteraceae</taxon>
        <taxon>Bradyrhizobium</taxon>
    </lineage>
</organism>
<dbReference type="Proteomes" id="UP000181962">
    <property type="component" value="Chromosome"/>
</dbReference>
<dbReference type="Gene3D" id="2.60.40.420">
    <property type="entry name" value="Cupredoxins - blue copper proteins"/>
    <property type="match status" value="1"/>
</dbReference>
<dbReference type="PANTHER" id="PTHR36507:SF1">
    <property type="entry name" value="BLL1555 PROTEIN"/>
    <property type="match status" value="1"/>
</dbReference>